<dbReference type="EC" id="2.3.1.-" evidence="4"/>
<evidence type="ECO:0000313" key="6">
    <source>
        <dbReference type="Proteomes" id="UP000188993"/>
    </source>
</evidence>
<name>A0A1S6IR82_9LACT</name>
<organism evidence="5 6">
    <name type="scientific">Jeotgalibaca dankookensis</name>
    <dbReference type="NCBI Taxonomy" id="708126"/>
    <lineage>
        <taxon>Bacteria</taxon>
        <taxon>Bacillati</taxon>
        <taxon>Bacillota</taxon>
        <taxon>Bacilli</taxon>
        <taxon>Lactobacillales</taxon>
        <taxon>Carnobacteriaceae</taxon>
        <taxon>Jeotgalibaca</taxon>
    </lineage>
</organism>
<dbReference type="RefSeq" id="WP_062471594.1">
    <property type="nucleotide sequence ID" value="NZ_BBYN01000030.1"/>
</dbReference>
<accession>A0A1S6IR82</accession>
<keyword evidence="2 4" id="KW-0808">Transferase</keyword>
<dbReference type="PANTHER" id="PTHR11104">
    <property type="entry name" value="AMINOGLYCOSIDE N3-ACETYLTRANSFERASE"/>
    <property type="match status" value="1"/>
</dbReference>
<comment type="catalytic activity">
    <reaction evidence="4">
        <text>a 2-deoxystreptamine antibiotic + acetyl-CoA = an N(3)-acetyl-2-deoxystreptamine antibiotic + CoA + H(+)</text>
        <dbReference type="Rhea" id="RHEA:12665"/>
        <dbReference type="ChEBI" id="CHEBI:15378"/>
        <dbReference type="ChEBI" id="CHEBI:57287"/>
        <dbReference type="ChEBI" id="CHEBI:57288"/>
        <dbReference type="ChEBI" id="CHEBI:57921"/>
        <dbReference type="ChEBI" id="CHEBI:77452"/>
        <dbReference type="EC" id="2.3.1.81"/>
    </reaction>
</comment>
<protein>
    <recommendedName>
        <fullName evidence="4">Aminoglycoside N(3)-acetyltransferase</fullName>
        <ecNumber evidence="4">2.3.1.-</ecNumber>
    </recommendedName>
</protein>
<dbReference type="Pfam" id="PF02522">
    <property type="entry name" value="Antibiotic_NAT"/>
    <property type="match status" value="1"/>
</dbReference>
<dbReference type="GO" id="GO:0046353">
    <property type="term" value="F:aminoglycoside 3-N-acetyltransferase activity"/>
    <property type="evidence" value="ECO:0007669"/>
    <property type="project" value="UniProtKB-EC"/>
</dbReference>
<dbReference type="STRING" id="708126.BW727_101692"/>
<proteinExistence type="inferred from homology"/>
<keyword evidence="3 4" id="KW-0012">Acyltransferase</keyword>
<evidence type="ECO:0000256" key="2">
    <source>
        <dbReference type="ARBA" id="ARBA00022679"/>
    </source>
</evidence>
<reference evidence="5 6" key="1">
    <citation type="journal article" date="2014" name="Int. J. Syst. Evol. Microbiol.">
        <title>Jeotgalibaca dankookensis gen. nov., sp. nov., a member of the family Carnobacteriaceae, isolated from seujeot (Korean traditional food).</title>
        <authorList>
            <person name="Lee D.G."/>
            <person name="Trujillo M.E."/>
            <person name="Kang H."/>
            <person name="Ahn T.Y."/>
        </authorList>
    </citation>
    <scope>NUCLEOTIDE SEQUENCE [LARGE SCALE GENOMIC DNA]</scope>
    <source>
        <strain evidence="5 6">EX-07</strain>
    </source>
</reference>
<dbReference type="PANTHER" id="PTHR11104:SF0">
    <property type="entry name" value="SPBETA PROPHAGE-DERIVED AMINOGLYCOSIDE N(3')-ACETYLTRANSFERASE-LIKE PROTEIN YOKD"/>
    <property type="match status" value="1"/>
</dbReference>
<sequence>MYTKNELLSQLGAMGIDPQGSLLVHSSYKSMGSVEGGPDTVLDSLSDYMQNGLLILPTHTWNYINADNPNFYVADSPSNVGILTERFRKRPGVYRSYHPTHSVAALGKDAQSFIQGDETHDTPCARGSSLGKLLDRKGQIILVGVDLTRNTFIHGIEEWNNVPNRMADTHEALYTILPDGTKISVPSRRHSGLSWSEHYWKVDKHLLATGAMWLGKFGDAEVRVCDTVKMTEVISDLLKKDPDLFLENQPLID</sequence>
<dbReference type="GO" id="GO:0046677">
    <property type="term" value="P:response to antibiotic"/>
    <property type="evidence" value="ECO:0007669"/>
    <property type="project" value="UniProtKB-KW"/>
</dbReference>
<dbReference type="EMBL" id="CP019728">
    <property type="protein sequence ID" value="AQS54057.1"/>
    <property type="molecule type" value="Genomic_DNA"/>
</dbReference>
<evidence type="ECO:0000256" key="4">
    <source>
        <dbReference type="RuleBase" id="RU365031"/>
    </source>
</evidence>
<keyword evidence="6" id="KW-1185">Reference proteome</keyword>
<dbReference type="SUPFAM" id="SSF110710">
    <property type="entry name" value="TTHA0583/YokD-like"/>
    <property type="match status" value="1"/>
</dbReference>
<evidence type="ECO:0000313" key="5">
    <source>
        <dbReference type="EMBL" id="AQS54057.1"/>
    </source>
</evidence>
<gene>
    <name evidence="5" type="primary">yokD</name>
    <name evidence="5" type="ORF">BW727_101692</name>
</gene>
<dbReference type="InterPro" id="IPR003679">
    <property type="entry name" value="Amioglycoside_AcTrfase"/>
</dbReference>
<dbReference type="OrthoDB" id="7330654at2"/>
<keyword evidence="4" id="KW-0046">Antibiotic resistance</keyword>
<evidence type="ECO:0000256" key="3">
    <source>
        <dbReference type="ARBA" id="ARBA00023315"/>
    </source>
</evidence>
<dbReference type="AlphaFoldDB" id="A0A1S6IR82"/>
<dbReference type="InterPro" id="IPR028345">
    <property type="entry name" value="Antibiotic_NAT-like"/>
</dbReference>
<dbReference type="Proteomes" id="UP000188993">
    <property type="component" value="Chromosome"/>
</dbReference>
<dbReference type="KEGG" id="jda:BW727_101692"/>
<evidence type="ECO:0000256" key="1">
    <source>
        <dbReference type="ARBA" id="ARBA00006383"/>
    </source>
</evidence>
<comment type="similarity">
    <text evidence="1 4">Belongs to the antibiotic N-acetyltransferase family.</text>
</comment>